<dbReference type="PANTHER" id="PTHR37310">
    <property type="entry name" value="CYTOPLASMIC PROTEIN-RELATED"/>
    <property type="match status" value="1"/>
</dbReference>
<evidence type="ECO:0000313" key="2">
    <source>
        <dbReference type="Proteomes" id="UP000324233"/>
    </source>
</evidence>
<dbReference type="InterPro" id="IPR006311">
    <property type="entry name" value="TAT_signal"/>
</dbReference>
<dbReference type="AlphaFoldDB" id="A0A5B9WBS8"/>
<gene>
    <name evidence="1" type="ORF">OJF2_63150</name>
</gene>
<dbReference type="PROSITE" id="PS51318">
    <property type="entry name" value="TAT"/>
    <property type="match status" value="1"/>
</dbReference>
<dbReference type="Proteomes" id="UP000324233">
    <property type="component" value="Chromosome"/>
</dbReference>
<organism evidence="1 2">
    <name type="scientific">Aquisphaera giovannonii</name>
    <dbReference type="NCBI Taxonomy" id="406548"/>
    <lineage>
        <taxon>Bacteria</taxon>
        <taxon>Pseudomonadati</taxon>
        <taxon>Planctomycetota</taxon>
        <taxon>Planctomycetia</taxon>
        <taxon>Isosphaerales</taxon>
        <taxon>Isosphaeraceae</taxon>
        <taxon>Aquisphaera</taxon>
    </lineage>
</organism>
<dbReference type="Gene3D" id="1.20.1270.360">
    <property type="match status" value="1"/>
</dbReference>
<dbReference type="PANTHER" id="PTHR37310:SF1">
    <property type="entry name" value="CYTOPLASMIC PROTEIN"/>
    <property type="match status" value="1"/>
</dbReference>
<dbReference type="InterPro" id="IPR005560">
    <property type="entry name" value="Csp_YhjQ"/>
</dbReference>
<evidence type="ECO:0008006" key="3">
    <source>
        <dbReference type="Google" id="ProtNLM"/>
    </source>
</evidence>
<dbReference type="Pfam" id="PF03860">
    <property type="entry name" value="Csp"/>
    <property type="match status" value="1"/>
</dbReference>
<dbReference type="OrthoDB" id="291248at2"/>
<evidence type="ECO:0000313" key="1">
    <source>
        <dbReference type="EMBL" id="QEH37724.1"/>
    </source>
</evidence>
<name>A0A5B9WBS8_9BACT</name>
<proteinExistence type="predicted"/>
<accession>A0A5B9WBS8</accession>
<protein>
    <recommendedName>
        <fullName evidence="3">Four-helix bundle copper-binding protein</fullName>
    </recommendedName>
</protein>
<sequence length="152" mass="16726">MDRRQLLGLAAAGSTALLATGGGAARADDDKGEHKGHHHDEHLRILGECVRACNEASHHCLEELKKSQSEHREHHAMAHELAMDCQDFCVLAAKLMARHSPLAAYSHQACAEACRCCAEECEKGTDEVMKTCAEKCRDCEKVCREMSKRNTA</sequence>
<reference evidence="1 2" key="1">
    <citation type="submission" date="2019-08" db="EMBL/GenBank/DDBJ databases">
        <title>Deep-cultivation of Planctomycetes and their phenomic and genomic characterization uncovers novel biology.</title>
        <authorList>
            <person name="Wiegand S."/>
            <person name="Jogler M."/>
            <person name="Boedeker C."/>
            <person name="Pinto D."/>
            <person name="Vollmers J."/>
            <person name="Rivas-Marin E."/>
            <person name="Kohn T."/>
            <person name="Peeters S.H."/>
            <person name="Heuer A."/>
            <person name="Rast P."/>
            <person name="Oberbeckmann S."/>
            <person name="Bunk B."/>
            <person name="Jeske O."/>
            <person name="Meyerdierks A."/>
            <person name="Storesund J.E."/>
            <person name="Kallscheuer N."/>
            <person name="Luecker S."/>
            <person name="Lage O.M."/>
            <person name="Pohl T."/>
            <person name="Merkel B.J."/>
            <person name="Hornburger P."/>
            <person name="Mueller R.-W."/>
            <person name="Bruemmer F."/>
            <person name="Labrenz M."/>
            <person name="Spormann A.M."/>
            <person name="Op den Camp H."/>
            <person name="Overmann J."/>
            <person name="Amann R."/>
            <person name="Jetten M.S.M."/>
            <person name="Mascher T."/>
            <person name="Medema M.H."/>
            <person name="Devos D.P."/>
            <person name="Kaster A.-K."/>
            <person name="Ovreas L."/>
            <person name="Rohde M."/>
            <person name="Galperin M.Y."/>
            <person name="Jogler C."/>
        </authorList>
    </citation>
    <scope>NUCLEOTIDE SEQUENCE [LARGE SCALE GENOMIC DNA]</scope>
    <source>
        <strain evidence="1 2">OJF2</strain>
    </source>
</reference>
<dbReference type="EMBL" id="CP042997">
    <property type="protein sequence ID" value="QEH37724.1"/>
    <property type="molecule type" value="Genomic_DNA"/>
</dbReference>
<dbReference type="RefSeq" id="WP_148597246.1">
    <property type="nucleotide sequence ID" value="NZ_CP042997.1"/>
</dbReference>
<dbReference type="KEGG" id="agv:OJF2_63150"/>
<keyword evidence="2" id="KW-1185">Reference proteome</keyword>